<dbReference type="KEGG" id="apes:FOC84_13795"/>
<dbReference type="Gene3D" id="3.40.50.720">
    <property type="entry name" value="NAD(P)-binding Rossmann-like Domain"/>
    <property type="match status" value="2"/>
</dbReference>
<accession>A0A7D4E259</accession>
<keyword evidence="5" id="KW-1185">Reference proteome</keyword>
<feature type="domain" description="Polysaccharide biosynthesis protein CapD-like" evidence="3">
    <location>
        <begin position="289"/>
        <end position="578"/>
    </location>
</feature>
<sequence length="621" mass="67626">MGAVRQALVDLPRSAKRALAISLDALILFGAFQLALWLRFELFFTTPDYLLLSFAACASGIFALIVFGTYQYVLRYMTDRVALVIVGGVLVSIMTVTACSLFLQMSSGLSRGVLTIYGVVSLVLLLGVRLAAIKTLFPRHRLGDVPRDSVVRVLIYGAGPAGSQLALALRNSSHYRPIALVDDDRDKTGLMAAGLRTYPTSDVGELVERHNIGQILIAKPTASREQINNMVEIGSQHSIRVRIVPNLHEMVDQAGGLKARDLQIEDLLGRDAVAPLPALLGRYVTGHVVMVSGAGGSIGSELCRQILALQPRRLVLLEISEPALYTIGQDLAGINSQNVEIVLLLGSTGDQRNCAEHMRKYGVETIYHAAAYKHVPLVEHNIREGIRTNAFGTLSFARAAIESGVKDFVLISTDKAVRPTNVMGATKRLAELVLQALADIQTGTRFSMVRFGNVLGSSGSVVPLFNRQIQNGGPVTLTHSDITRYFMTIPEAAQLVLQAGAMGASGSVFVLDMGEPVRIYDLAKRMIQLHGLTVRTPEFPDGDIEIRITGLRPGEKLYEELLIGGDVSPTQHPRIMQSKEHSIPYDELMKELESMENSFTSGDEMAPKAMLKKLVIEYTPS</sequence>
<organism evidence="4 5">
    <name type="scientific">Achromobacter pestifer</name>
    <dbReference type="NCBI Taxonomy" id="1353889"/>
    <lineage>
        <taxon>Bacteria</taxon>
        <taxon>Pseudomonadati</taxon>
        <taxon>Pseudomonadota</taxon>
        <taxon>Betaproteobacteria</taxon>
        <taxon>Burkholderiales</taxon>
        <taxon>Alcaligenaceae</taxon>
        <taxon>Achromobacter</taxon>
    </lineage>
</organism>
<evidence type="ECO:0000256" key="1">
    <source>
        <dbReference type="ARBA" id="ARBA00007430"/>
    </source>
</evidence>
<comment type="similarity">
    <text evidence="1">Belongs to the polysaccharide synthase family.</text>
</comment>
<keyword evidence="2" id="KW-0812">Transmembrane</keyword>
<dbReference type="InterPro" id="IPR051203">
    <property type="entry name" value="Polysaccharide_Synthase-Rel"/>
</dbReference>
<dbReference type="EMBL" id="CP053985">
    <property type="protein sequence ID" value="QKH39688.1"/>
    <property type="molecule type" value="Genomic_DNA"/>
</dbReference>
<gene>
    <name evidence="4" type="ORF">FOC84_13795</name>
</gene>
<dbReference type="AlphaFoldDB" id="A0A7D4E259"/>
<dbReference type="Pfam" id="PF02719">
    <property type="entry name" value="Polysacc_synt_2"/>
    <property type="match status" value="1"/>
</dbReference>
<feature type="transmembrane region" description="Helical" evidence="2">
    <location>
        <begin position="18"/>
        <end position="38"/>
    </location>
</feature>
<proteinExistence type="inferred from homology"/>
<feature type="transmembrane region" description="Helical" evidence="2">
    <location>
        <begin position="50"/>
        <end position="74"/>
    </location>
</feature>
<dbReference type="PANTHER" id="PTHR43318">
    <property type="entry name" value="UDP-N-ACETYLGLUCOSAMINE 4,6-DEHYDRATASE"/>
    <property type="match status" value="1"/>
</dbReference>
<name>A0A7D4E259_9BURK</name>
<evidence type="ECO:0000256" key="2">
    <source>
        <dbReference type="SAM" id="Phobius"/>
    </source>
</evidence>
<dbReference type="InterPro" id="IPR003869">
    <property type="entry name" value="Polysac_CapD-like"/>
</dbReference>
<reference evidence="4 5" key="1">
    <citation type="submission" date="2020-05" db="EMBL/GenBank/DDBJ databases">
        <title>FDA dAtabase for Regulatory Grade micrObial Sequences (FDA-ARGOS): Supporting development and validation of Infectious Disease Dx tests.</title>
        <authorList>
            <person name="Sproer C."/>
            <person name="Gronow S."/>
            <person name="Severitt S."/>
            <person name="Schroder I."/>
            <person name="Tallon L."/>
            <person name="Sadzewicz L."/>
            <person name="Zhao X."/>
            <person name="Vavikolanu K."/>
            <person name="Mehta A."/>
            <person name="Aluvathingal J."/>
            <person name="Nadendla S."/>
            <person name="Myers T."/>
            <person name="Yan Y."/>
            <person name="Sichtig H."/>
        </authorList>
    </citation>
    <scope>NUCLEOTIDE SEQUENCE [LARGE SCALE GENOMIC DNA]</scope>
    <source>
        <strain evidence="4 5">FDAARGOS_790</strain>
    </source>
</reference>
<dbReference type="Proteomes" id="UP000500970">
    <property type="component" value="Chromosome"/>
</dbReference>
<feature type="transmembrane region" description="Helical" evidence="2">
    <location>
        <begin position="81"/>
        <end position="103"/>
    </location>
</feature>
<keyword evidence="2" id="KW-0472">Membrane</keyword>
<evidence type="ECO:0000259" key="3">
    <source>
        <dbReference type="Pfam" id="PF02719"/>
    </source>
</evidence>
<protein>
    <submittedName>
        <fullName evidence="4">Polysaccharide biosynthesis protein</fullName>
    </submittedName>
</protein>
<dbReference type="PANTHER" id="PTHR43318:SF1">
    <property type="entry name" value="POLYSACCHARIDE BIOSYNTHESIS PROTEIN EPSC-RELATED"/>
    <property type="match status" value="1"/>
</dbReference>
<evidence type="ECO:0000313" key="5">
    <source>
        <dbReference type="Proteomes" id="UP000500970"/>
    </source>
</evidence>
<dbReference type="SUPFAM" id="SSF51735">
    <property type="entry name" value="NAD(P)-binding Rossmann-fold domains"/>
    <property type="match status" value="2"/>
</dbReference>
<feature type="transmembrane region" description="Helical" evidence="2">
    <location>
        <begin position="109"/>
        <end position="132"/>
    </location>
</feature>
<dbReference type="InterPro" id="IPR036291">
    <property type="entry name" value="NAD(P)-bd_dom_sf"/>
</dbReference>
<dbReference type="Pfam" id="PF13727">
    <property type="entry name" value="CoA_binding_3"/>
    <property type="match status" value="1"/>
</dbReference>
<dbReference type="CDD" id="cd05237">
    <property type="entry name" value="UDP_invert_4-6DH_SDR_e"/>
    <property type="match status" value="1"/>
</dbReference>
<keyword evidence="2" id="KW-1133">Transmembrane helix</keyword>
<evidence type="ECO:0000313" key="4">
    <source>
        <dbReference type="EMBL" id="QKH39688.1"/>
    </source>
</evidence>